<comment type="caution">
    <text evidence="1">The sequence shown here is derived from an EMBL/GenBank/DDBJ whole genome shotgun (WGS) entry which is preliminary data.</text>
</comment>
<name>A0A9P8FAM7_AURME</name>
<protein>
    <submittedName>
        <fullName evidence="1">Uncharacterized protein</fullName>
    </submittedName>
</protein>
<dbReference type="EMBL" id="JAHFXS010003644">
    <property type="protein sequence ID" value="KAG9967666.1"/>
    <property type="molecule type" value="Genomic_DNA"/>
</dbReference>
<dbReference type="Proteomes" id="UP000729357">
    <property type="component" value="Unassembled WGS sequence"/>
</dbReference>
<sequence>MRGQTACRTLRRALGRQQCQFRRTYATEVQQPAATVSSEAEVGSARAYCLDLLRKYDTPSFLLQSYMPPKTRDAYLAIRAFNIEVARTADTTSTPTIGSMRLQFQRDAISKALAGTPPKQPIAVLLAHAAEDLQRRTNGKSKFSKSWFHRIIS</sequence>
<organism evidence="1 2">
    <name type="scientific">Aureobasidium melanogenum</name>
    <name type="common">Aureobasidium pullulans var. melanogenum</name>
    <dbReference type="NCBI Taxonomy" id="46634"/>
    <lineage>
        <taxon>Eukaryota</taxon>
        <taxon>Fungi</taxon>
        <taxon>Dikarya</taxon>
        <taxon>Ascomycota</taxon>
        <taxon>Pezizomycotina</taxon>
        <taxon>Dothideomycetes</taxon>
        <taxon>Dothideomycetidae</taxon>
        <taxon>Dothideales</taxon>
        <taxon>Saccotheciaceae</taxon>
        <taxon>Aureobasidium</taxon>
    </lineage>
</organism>
<feature type="non-terminal residue" evidence="1">
    <location>
        <position position="1"/>
    </location>
</feature>
<evidence type="ECO:0000313" key="2">
    <source>
        <dbReference type="Proteomes" id="UP000729357"/>
    </source>
</evidence>
<reference evidence="1" key="1">
    <citation type="journal article" date="2021" name="J Fungi (Basel)">
        <title>Virulence traits and population genomics of the black yeast Aureobasidium melanogenum.</title>
        <authorList>
            <person name="Cernosa A."/>
            <person name="Sun X."/>
            <person name="Gostincar C."/>
            <person name="Fang C."/>
            <person name="Gunde-Cimerman N."/>
            <person name="Song Z."/>
        </authorList>
    </citation>
    <scope>NUCLEOTIDE SEQUENCE</scope>
    <source>
        <strain evidence="1">EXF-9298</strain>
    </source>
</reference>
<dbReference type="Gene3D" id="1.10.600.10">
    <property type="entry name" value="Farnesyl Diphosphate Synthase"/>
    <property type="match status" value="1"/>
</dbReference>
<dbReference type="Pfam" id="PF00494">
    <property type="entry name" value="SQS_PSY"/>
    <property type="match status" value="1"/>
</dbReference>
<dbReference type="InterPro" id="IPR002060">
    <property type="entry name" value="Squ/phyt_synthse"/>
</dbReference>
<dbReference type="SUPFAM" id="SSF48576">
    <property type="entry name" value="Terpenoid synthases"/>
    <property type="match status" value="1"/>
</dbReference>
<keyword evidence="2" id="KW-1185">Reference proteome</keyword>
<dbReference type="AlphaFoldDB" id="A0A9P8FAM7"/>
<evidence type="ECO:0000313" key="1">
    <source>
        <dbReference type="EMBL" id="KAG9967666.1"/>
    </source>
</evidence>
<accession>A0A9P8FAM7</accession>
<dbReference type="InterPro" id="IPR008949">
    <property type="entry name" value="Isoprenoid_synthase_dom_sf"/>
</dbReference>
<gene>
    <name evidence="1" type="ORF">KCU98_g16229</name>
</gene>
<reference evidence="1" key="2">
    <citation type="submission" date="2021-08" db="EMBL/GenBank/DDBJ databases">
        <authorList>
            <person name="Gostincar C."/>
            <person name="Sun X."/>
            <person name="Song Z."/>
            <person name="Gunde-Cimerman N."/>
        </authorList>
    </citation>
    <scope>NUCLEOTIDE SEQUENCE</scope>
    <source>
        <strain evidence="1">EXF-9298</strain>
    </source>
</reference>
<proteinExistence type="predicted"/>